<keyword evidence="1" id="KW-1133">Transmembrane helix</keyword>
<feature type="transmembrane region" description="Helical" evidence="1">
    <location>
        <begin position="164"/>
        <end position="187"/>
    </location>
</feature>
<keyword evidence="5" id="KW-1185">Reference proteome</keyword>
<protein>
    <recommendedName>
        <fullName evidence="2">Histidine kinase N-terminal 7TM region domain-containing protein</fullName>
    </recommendedName>
</protein>
<dbReference type="Proteomes" id="UP000232188">
    <property type="component" value="Unassembled WGS sequence"/>
</dbReference>
<proteinExistence type="predicted"/>
<dbReference type="Proteomes" id="UP000232149">
    <property type="component" value="Unassembled WGS sequence"/>
</dbReference>
<evidence type="ECO:0000256" key="1">
    <source>
        <dbReference type="SAM" id="Phobius"/>
    </source>
</evidence>
<keyword evidence="1" id="KW-0812">Transmembrane</keyword>
<evidence type="ECO:0000313" key="5">
    <source>
        <dbReference type="Proteomes" id="UP000232149"/>
    </source>
</evidence>
<name>A0A2M9YQR9_9LEPT</name>
<dbReference type="AlphaFoldDB" id="A0A2M9YQR9"/>
<dbReference type="EMBL" id="NPDV01000005">
    <property type="protein sequence ID" value="PJZ53893.1"/>
    <property type="molecule type" value="Genomic_DNA"/>
</dbReference>
<feature type="transmembrane region" description="Helical" evidence="1">
    <location>
        <begin position="94"/>
        <end position="112"/>
    </location>
</feature>
<accession>A0A2M9YQR9</accession>
<dbReference type="EMBL" id="NPDU01000008">
    <property type="protein sequence ID" value="PJZ63090.1"/>
    <property type="molecule type" value="Genomic_DNA"/>
</dbReference>
<organism evidence="3 6">
    <name type="scientific">Leptospira adleri</name>
    <dbReference type="NCBI Taxonomy" id="2023186"/>
    <lineage>
        <taxon>Bacteria</taxon>
        <taxon>Pseudomonadati</taxon>
        <taxon>Spirochaetota</taxon>
        <taxon>Spirochaetia</taxon>
        <taxon>Leptospirales</taxon>
        <taxon>Leptospiraceae</taxon>
        <taxon>Leptospira</taxon>
    </lineage>
</organism>
<gene>
    <name evidence="4" type="ORF">CH376_04355</name>
    <name evidence="3" type="ORF">CH380_07775</name>
</gene>
<feature type="transmembrane region" description="Helical" evidence="1">
    <location>
        <begin position="199"/>
        <end position="219"/>
    </location>
</feature>
<dbReference type="RefSeq" id="WP_100785168.1">
    <property type="nucleotide sequence ID" value="NZ_NPDU01000008.1"/>
</dbReference>
<keyword evidence="1" id="KW-0472">Membrane</keyword>
<sequence>MNLNLFIPIFASLSHFFFGFYVFRLRPRQSTQTIFFILNLLLSLWMMIQVARGFLPLSYRNLALNITFLPISFAPFTLFVLFKKIENKDQPIPTWAKLIHFFGSICIVYTCLSQRMATLKDPENFIFDLNLNYHLLVIYLSFWMLLAIITVTRTMLLKRGDFKVRLFLVLLGAALVLPITTAFVYFLPLIGIYKPHLSSIGLIFASILWAVAILHYDAFKIKAEVLKGGNVPLLNRVASVGFLKLLEKLDPMRFVQKSSHEKEEITKQILIQDYTLAEKTGELSLEKRARILSKKFGKYFK</sequence>
<feature type="transmembrane region" description="Helical" evidence="1">
    <location>
        <begin position="132"/>
        <end position="152"/>
    </location>
</feature>
<evidence type="ECO:0000259" key="2">
    <source>
        <dbReference type="Pfam" id="PF16927"/>
    </source>
</evidence>
<evidence type="ECO:0000313" key="6">
    <source>
        <dbReference type="Proteomes" id="UP000232188"/>
    </source>
</evidence>
<evidence type="ECO:0000313" key="4">
    <source>
        <dbReference type="EMBL" id="PJZ63090.1"/>
    </source>
</evidence>
<dbReference type="InterPro" id="IPR031621">
    <property type="entry name" value="HisKA_7TM"/>
</dbReference>
<dbReference type="Pfam" id="PF16927">
    <property type="entry name" value="HisKA_7TM"/>
    <property type="match status" value="1"/>
</dbReference>
<dbReference type="NCBIfam" id="NF047679">
    <property type="entry name" value="LIC10906_fam"/>
    <property type="match status" value="1"/>
</dbReference>
<evidence type="ECO:0000313" key="3">
    <source>
        <dbReference type="EMBL" id="PJZ53893.1"/>
    </source>
</evidence>
<comment type="caution">
    <text evidence="3">The sequence shown here is derived from an EMBL/GenBank/DDBJ whole genome shotgun (WGS) entry which is preliminary data.</text>
</comment>
<feature type="domain" description="Histidine kinase N-terminal 7TM region" evidence="2">
    <location>
        <begin position="9"/>
        <end position="221"/>
    </location>
</feature>
<feature type="transmembrane region" description="Helical" evidence="1">
    <location>
        <begin position="61"/>
        <end position="82"/>
    </location>
</feature>
<reference evidence="5 6" key="1">
    <citation type="submission" date="2017-07" db="EMBL/GenBank/DDBJ databases">
        <title>Leptospira spp. isolated from tropical soils.</title>
        <authorList>
            <person name="Thibeaux R."/>
            <person name="Iraola G."/>
            <person name="Ferres I."/>
            <person name="Bierque E."/>
            <person name="Girault D."/>
            <person name="Soupe-Gilbert M.-E."/>
            <person name="Picardeau M."/>
            <person name="Goarant C."/>
        </authorList>
    </citation>
    <scope>NUCLEOTIDE SEQUENCE [LARGE SCALE GENOMIC DNA]</scope>
    <source>
        <strain evidence="3 6">FH2-B-C1</strain>
        <strain evidence="4 5">FH2-B-D1</strain>
    </source>
</reference>
<feature type="transmembrane region" description="Helical" evidence="1">
    <location>
        <begin position="35"/>
        <end position="55"/>
    </location>
</feature>
<feature type="transmembrane region" description="Helical" evidence="1">
    <location>
        <begin position="6"/>
        <end position="23"/>
    </location>
</feature>